<dbReference type="Proteomes" id="UP000696485">
    <property type="component" value="Unassembled WGS sequence"/>
</dbReference>
<dbReference type="InterPro" id="IPR001810">
    <property type="entry name" value="F-box_dom"/>
</dbReference>
<dbReference type="SUPFAM" id="SSF52047">
    <property type="entry name" value="RNI-like"/>
    <property type="match status" value="1"/>
</dbReference>
<dbReference type="InterPro" id="IPR036047">
    <property type="entry name" value="F-box-like_dom_sf"/>
</dbReference>
<feature type="domain" description="F-box" evidence="1">
    <location>
        <begin position="7"/>
        <end position="34"/>
    </location>
</feature>
<gene>
    <name evidence="2" type="ORF">BG006_008359</name>
</gene>
<reference evidence="2" key="1">
    <citation type="journal article" date="2020" name="Fungal Divers.">
        <title>Resolving the Mortierellaceae phylogeny through synthesis of multi-gene phylogenetics and phylogenomics.</title>
        <authorList>
            <person name="Vandepol N."/>
            <person name="Liber J."/>
            <person name="Desiro A."/>
            <person name="Na H."/>
            <person name="Kennedy M."/>
            <person name="Barry K."/>
            <person name="Grigoriev I.V."/>
            <person name="Miller A.N."/>
            <person name="O'Donnell K."/>
            <person name="Stajich J.E."/>
            <person name="Bonito G."/>
        </authorList>
    </citation>
    <scope>NUCLEOTIDE SEQUENCE</scope>
    <source>
        <strain evidence="2">NVP1</strain>
    </source>
</reference>
<protein>
    <recommendedName>
        <fullName evidence="1">F-box domain-containing protein</fullName>
    </recommendedName>
</protein>
<dbReference type="InterPro" id="IPR032675">
    <property type="entry name" value="LRR_dom_sf"/>
</dbReference>
<dbReference type="EMBL" id="JAAAUY010000563">
    <property type="protein sequence ID" value="KAF9328446.1"/>
    <property type="molecule type" value="Genomic_DNA"/>
</dbReference>
<comment type="caution">
    <text evidence="2">The sequence shown here is derived from an EMBL/GenBank/DDBJ whole genome shotgun (WGS) entry which is preliminary data.</text>
</comment>
<dbReference type="SUPFAM" id="SSF81383">
    <property type="entry name" value="F-box domain"/>
    <property type="match status" value="1"/>
</dbReference>
<keyword evidence="3" id="KW-1185">Reference proteome</keyword>
<evidence type="ECO:0000313" key="2">
    <source>
        <dbReference type="EMBL" id="KAF9328446.1"/>
    </source>
</evidence>
<dbReference type="CDD" id="cd09917">
    <property type="entry name" value="F-box_SF"/>
    <property type="match status" value="1"/>
</dbReference>
<name>A0A9P5SFZ5_9FUNG</name>
<sequence length="431" mass="48615">MAFAIPELRSHVATFLDTKDILSLTQTCRHWHQIWQIELFTVVVLHSPPSPYLLAMLGTYGHHVWTLKLKFADCGAHCAQILQLTPNTRSLDLYRTCLSEFQMEEIVFAAPARLRKLNFFLEQAGEVVRDELFVFLAHLRHLRTVSWASVEAGSARSIHVDDILLVLEACPQLTSLILGYAEITDSDVRGDGSIAAVHGVDPDTPHPCVGRRLHTLELNDCVVSDGSLLKLLGIRSSARETCVTHPLVNLKLNLMSGNTVTSRSVTSILQECRSLEALRLNSTNVVLAHIFQEGQVWPCAQSLRMVDFINKNRTPQGQLTSRDQELIRDHLHSLSKVEYVCIAGYPLGFVAVEEVEFAQSLRWADLTLEVEAPWDYFQEAVDAQLLAQGNRWIKIQAPRRWSCSIKRGPPVKYHLSYDRNQNPMRNVAVLL</sequence>
<dbReference type="AlphaFoldDB" id="A0A9P5SFZ5"/>
<dbReference type="Gene3D" id="3.80.10.10">
    <property type="entry name" value="Ribonuclease Inhibitor"/>
    <property type="match status" value="1"/>
</dbReference>
<evidence type="ECO:0000259" key="1">
    <source>
        <dbReference type="Pfam" id="PF12937"/>
    </source>
</evidence>
<organism evidence="2 3">
    <name type="scientific">Podila minutissima</name>
    <dbReference type="NCBI Taxonomy" id="64525"/>
    <lineage>
        <taxon>Eukaryota</taxon>
        <taxon>Fungi</taxon>
        <taxon>Fungi incertae sedis</taxon>
        <taxon>Mucoromycota</taxon>
        <taxon>Mortierellomycotina</taxon>
        <taxon>Mortierellomycetes</taxon>
        <taxon>Mortierellales</taxon>
        <taxon>Mortierellaceae</taxon>
        <taxon>Podila</taxon>
    </lineage>
</organism>
<dbReference type="Pfam" id="PF12937">
    <property type="entry name" value="F-box-like"/>
    <property type="match status" value="1"/>
</dbReference>
<evidence type="ECO:0000313" key="3">
    <source>
        <dbReference type="Proteomes" id="UP000696485"/>
    </source>
</evidence>
<proteinExistence type="predicted"/>
<accession>A0A9P5SFZ5</accession>